<gene>
    <name evidence="1" type="ORF">KI387_043336</name>
</gene>
<keyword evidence="2" id="KW-1185">Reference proteome</keyword>
<evidence type="ECO:0000313" key="1">
    <source>
        <dbReference type="EMBL" id="KAH9291471.1"/>
    </source>
</evidence>
<name>A0AA38BZC1_TAXCH</name>
<reference evidence="1 2" key="1">
    <citation type="journal article" date="2021" name="Nat. Plants">
        <title>The Taxus genome provides insights into paclitaxel biosynthesis.</title>
        <authorList>
            <person name="Xiong X."/>
            <person name="Gou J."/>
            <person name="Liao Q."/>
            <person name="Li Y."/>
            <person name="Zhou Q."/>
            <person name="Bi G."/>
            <person name="Li C."/>
            <person name="Du R."/>
            <person name="Wang X."/>
            <person name="Sun T."/>
            <person name="Guo L."/>
            <person name="Liang H."/>
            <person name="Lu P."/>
            <person name="Wu Y."/>
            <person name="Zhang Z."/>
            <person name="Ro D.K."/>
            <person name="Shang Y."/>
            <person name="Huang S."/>
            <person name="Yan J."/>
        </authorList>
    </citation>
    <scope>NUCLEOTIDE SEQUENCE [LARGE SCALE GENOMIC DNA]</scope>
    <source>
        <strain evidence="1">Ta-2019</strain>
    </source>
</reference>
<feature type="non-terminal residue" evidence="1">
    <location>
        <position position="1"/>
    </location>
</feature>
<proteinExistence type="predicted"/>
<dbReference type="Proteomes" id="UP000824469">
    <property type="component" value="Unassembled WGS sequence"/>
</dbReference>
<organism evidence="1 2">
    <name type="scientific">Taxus chinensis</name>
    <name type="common">Chinese yew</name>
    <name type="synonym">Taxus wallichiana var. chinensis</name>
    <dbReference type="NCBI Taxonomy" id="29808"/>
    <lineage>
        <taxon>Eukaryota</taxon>
        <taxon>Viridiplantae</taxon>
        <taxon>Streptophyta</taxon>
        <taxon>Embryophyta</taxon>
        <taxon>Tracheophyta</taxon>
        <taxon>Spermatophyta</taxon>
        <taxon>Pinopsida</taxon>
        <taxon>Pinidae</taxon>
        <taxon>Conifers II</taxon>
        <taxon>Cupressales</taxon>
        <taxon>Taxaceae</taxon>
        <taxon>Taxus</taxon>
    </lineage>
</organism>
<protein>
    <submittedName>
        <fullName evidence="1">Uncharacterized protein</fullName>
    </submittedName>
</protein>
<accession>A0AA38BZC1</accession>
<dbReference type="EMBL" id="JAHRHJ020003588">
    <property type="protein sequence ID" value="KAH9291471.1"/>
    <property type="molecule type" value="Genomic_DNA"/>
</dbReference>
<evidence type="ECO:0000313" key="2">
    <source>
        <dbReference type="Proteomes" id="UP000824469"/>
    </source>
</evidence>
<feature type="non-terminal residue" evidence="1">
    <location>
        <position position="93"/>
    </location>
</feature>
<dbReference type="AlphaFoldDB" id="A0AA38BZC1"/>
<comment type="caution">
    <text evidence="1">The sequence shown here is derived from an EMBL/GenBank/DDBJ whole genome shotgun (WGS) entry which is preliminary data.</text>
</comment>
<sequence length="93" mass="10584">NTTVKSLPIYWKASAKTWSSWLKLLSQESNMPVEILLGLVKYEPGGIFSSKEHVAAFKGALLNYAVVHEDVAYRLFPSNFGEIAYQQFFWLPD</sequence>